<sequence length="345" mass="38094">MEMLNSKFFTIKTHIEGAPQESMFEIKTQTLPPLGPNDVLVKCLYVSIDPYQINRMKSQSSSQNSVAAASKITPGMTITCGGLGRVVASNHPDYQKNDIVHGIINWAEYTIVKTENMLRKLDTLEFPLSYHVGILGTSGFTAFGGFFKICKPKKEDKVFVSAAAGSVGNLVGQYAKLFGCFVVGCAGTKQKVELLKEKLGFDDAFNYKEERDLKSTLQRYFPHGIDIYFDNVGGEMLEAAVANMNAFGRIAACGVISDYTNSGKHTALSMVDVIYKRIMIQGFLLTDFSINDYNDFMSKTMDYIRARKLCVLEDISCGIESSPSAFVGLFRGDNVGKKIVQIAKE</sequence>
<evidence type="ECO:0000313" key="3">
    <source>
        <dbReference type="EMBL" id="KAI7752000.1"/>
    </source>
</evidence>
<dbReference type="InterPro" id="IPR041694">
    <property type="entry name" value="ADH_N_2"/>
</dbReference>
<dbReference type="Gene3D" id="3.40.50.720">
    <property type="entry name" value="NAD(P)-binding Rossmann-like Domain"/>
    <property type="match status" value="1"/>
</dbReference>
<dbReference type="InterPro" id="IPR020843">
    <property type="entry name" value="ER"/>
</dbReference>
<dbReference type="GO" id="GO:0016628">
    <property type="term" value="F:oxidoreductase activity, acting on the CH-CH group of donors, NAD or NADP as acceptor"/>
    <property type="evidence" value="ECO:0007669"/>
    <property type="project" value="InterPro"/>
</dbReference>
<keyword evidence="1" id="KW-0560">Oxidoreductase</keyword>
<accession>A0AAD5D5B1</accession>
<dbReference type="SMART" id="SM00829">
    <property type="entry name" value="PKS_ER"/>
    <property type="match status" value="1"/>
</dbReference>
<feature type="domain" description="Enoyl reductase (ER)" evidence="2">
    <location>
        <begin position="17"/>
        <end position="340"/>
    </location>
</feature>
<dbReference type="PANTHER" id="PTHR43205:SF12">
    <property type="entry name" value="OS06G0602900 PROTEIN"/>
    <property type="match status" value="1"/>
</dbReference>
<dbReference type="Pfam" id="PF00107">
    <property type="entry name" value="ADH_zinc_N"/>
    <property type="match status" value="1"/>
</dbReference>
<dbReference type="InterPro" id="IPR013149">
    <property type="entry name" value="ADH-like_C"/>
</dbReference>
<gene>
    <name evidence="3" type="ORF">M8C21_018827</name>
</gene>
<keyword evidence="4" id="KW-1185">Reference proteome</keyword>
<dbReference type="Pfam" id="PF16884">
    <property type="entry name" value="ADH_N_2"/>
    <property type="match status" value="1"/>
</dbReference>
<dbReference type="PANTHER" id="PTHR43205">
    <property type="entry name" value="PROSTAGLANDIN REDUCTASE"/>
    <property type="match status" value="1"/>
</dbReference>
<dbReference type="Proteomes" id="UP001206925">
    <property type="component" value="Unassembled WGS sequence"/>
</dbReference>
<dbReference type="SUPFAM" id="SSF51735">
    <property type="entry name" value="NAD(P)-binding Rossmann-fold domains"/>
    <property type="match status" value="1"/>
</dbReference>
<dbReference type="InterPro" id="IPR045010">
    <property type="entry name" value="MDR_fam"/>
</dbReference>
<proteinExistence type="predicted"/>
<dbReference type="InterPro" id="IPR036291">
    <property type="entry name" value="NAD(P)-bd_dom_sf"/>
</dbReference>
<evidence type="ECO:0000256" key="1">
    <source>
        <dbReference type="ARBA" id="ARBA00023002"/>
    </source>
</evidence>
<organism evidence="3 4">
    <name type="scientific">Ambrosia artemisiifolia</name>
    <name type="common">Common ragweed</name>
    <dbReference type="NCBI Taxonomy" id="4212"/>
    <lineage>
        <taxon>Eukaryota</taxon>
        <taxon>Viridiplantae</taxon>
        <taxon>Streptophyta</taxon>
        <taxon>Embryophyta</taxon>
        <taxon>Tracheophyta</taxon>
        <taxon>Spermatophyta</taxon>
        <taxon>Magnoliopsida</taxon>
        <taxon>eudicotyledons</taxon>
        <taxon>Gunneridae</taxon>
        <taxon>Pentapetalae</taxon>
        <taxon>asterids</taxon>
        <taxon>campanulids</taxon>
        <taxon>Asterales</taxon>
        <taxon>Asteraceae</taxon>
        <taxon>Asteroideae</taxon>
        <taxon>Heliantheae alliance</taxon>
        <taxon>Heliantheae</taxon>
        <taxon>Ambrosia</taxon>
    </lineage>
</organism>
<name>A0AAD5D5B1_AMBAR</name>
<protein>
    <recommendedName>
        <fullName evidence="2">Enoyl reductase (ER) domain-containing protein</fullName>
    </recommendedName>
</protein>
<comment type="caution">
    <text evidence="3">The sequence shown here is derived from an EMBL/GenBank/DDBJ whole genome shotgun (WGS) entry which is preliminary data.</text>
</comment>
<dbReference type="SUPFAM" id="SSF50129">
    <property type="entry name" value="GroES-like"/>
    <property type="match status" value="1"/>
</dbReference>
<dbReference type="EMBL" id="JAMZMK010005776">
    <property type="protein sequence ID" value="KAI7752000.1"/>
    <property type="molecule type" value="Genomic_DNA"/>
</dbReference>
<dbReference type="AlphaFoldDB" id="A0AAD5D5B1"/>
<evidence type="ECO:0000313" key="4">
    <source>
        <dbReference type="Proteomes" id="UP001206925"/>
    </source>
</evidence>
<dbReference type="FunFam" id="3.40.50.720:FF:000121">
    <property type="entry name" value="Prostaglandin reductase 2"/>
    <property type="match status" value="1"/>
</dbReference>
<dbReference type="Gene3D" id="3.90.180.10">
    <property type="entry name" value="Medium-chain alcohol dehydrogenases, catalytic domain"/>
    <property type="match status" value="1"/>
</dbReference>
<dbReference type="InterPro" id="IPR011032">
    <property type="entry name" value="GroES-like_sf"/>
</dbReference>
<evidence type="ECO:0000259" key="2">
    <source>
        <dbReference type="SMART" id="SM00829"/>
    </source>
</evidence>
<reference evidence="3" key="1">
    <citation type="submission" date="2022-06" db="EMBL/GenBank/DDBJ databases">
        <title>Uncovering the hologenomic basis of an extraordinary plant invasion.</title>
        <authorList>
            <person name="Bieker V.C."/>
            <person name="Martin M.D."/>
            <person name="Gilbert T."/>
            <person name="Hodgins K."/>
            <person name="Battlay P."/>
            <person name="Petersen B."/>
            <person name="Wilson J."/>
        </authorList>
    </citation>
    <scope>NUCLEOTIDE SEQUENCE</scope>
    <source>
        <strain evidence="3">AA19_3_7</strain>
        <tissue evidence="3">Leaf</tissue>
    </source>
</reference>